<name>A0ABW4Y1L8_9FLAO</name>
<reference evidence="3" key="1">
    <citation type="journal article" date="2019" name="Int. J. Syst. Evol. Microbiol.">
        <title>The Global Catalogue of Microorganisms (GCM) 10K type strain sequencing project: providing services to taxonomists for standard genome sequencing and annotation.</title>
        <authorList>
            <consortium name="The Broad Institute Genomics Platform"/>
            <consortium name="The Broad Institute Genome Sequencing Center for Infectious Disease"/>
            <person name="Wu L."/>
            <person name="Ma J."/>
        </authorList>
    </citation>
    <scope>NUCLEOTIDE SEQUENCE [LARGE SCALE GENOMIC DNA]</scope>
    <source>
        <strain evidence="3">JCM 3389</strain>
    </source>
</reference>
<dbReference type="PROSITE" id="PS51257">
    <property type="entry name" value="PROKAR_LIPOPROTEIN"/>
    <property type="match status" value="1"/>
</dbReference>
<sequence length="157" mass="17863">MSFKTNLSVFLVLLVASSCKKQLDSQAIDYTEIEEQVKVQVDAFQAADTTLNPNKVVDLLWPEFTMLVDGNYITYTEVKEGTQQFMGSLKTFHTEWTELKIIPIGEQHAISSFIFKDSIVSKAGEISQSKGPNTFVWEWRDGTWKVIYGDADHYPID</sequence>
<gene>
    <name evidence="2" type="ORF">ACFSJE_15400</name>
</gene>
<proteinExistence type="predicted"/>
<dbReference type="Gene3D" id="3.10.450.50">
    <property type="match status" value="1"/>
</dbReference>
<dbReference type="InterPro" id="IPR032710">
    <property type="entry name" value="NTF2-like_dom_sf"/>
</dbReference>
<evidence type="ECO:0000259" key="1">
    <source>
        <dbReference type="Pfam" id="PF08332"/>
    </source>
</evidence>
<evidence type="ECO:0000313" key="3">
    <source>
        <dbReference type="Proteomes" id="UP001597342"/>
    </source>
</evidence>
<evidence type="ECO:0000313" key="2">
    <source>
        <dbReference type="EMBL" id="MFD2101174.1"/>
    </source>
</evidence>
<dbReference type="InterPro" id="IPR013543">
    <property type="entry name" value="Ca/CaM-dep_prot_kinase-assoc"/>
</dbReference>
<accession>A0ABW4Y1L8</accession>
<organism evidence="2 3">
    <name type="scientific">Flagellimonas iocasae</name>
    <dbReference type="NCBI Taxonomy" id="2055905"/>
    <lineage>
        <taxon>Bacteria</taxon>
        <taxon>Pseudomonadati</taxon>
        <taxon>Bacteroidota</taxon>
        <taxon>Flavobacteriia</taxon>
        <taxon>Flavobacteriales</taxon>
        <taxon>Flavobacteriaceae</taxon>
        <taxon>Flagellimonas</taxon>
    </lineage>
</organism>
<dbReference type="EMBL" id="JBHUHU010000005">
    <property type="protein sequence ID" value="MFD2101174.1"/>
    <property type="molecule type" value="Genomic_DNA"/>
</dbReference>
<dbReference type="RefSeq" id="WP_379831758.1">
    <property type="nucleotide sequence ID" value="NZ_JBHUHU010000005.1"/>
</dbReference>
<comment type="caution">
    <text evidence="2">The sequence shown here is derived from an EMBL/GenBank/DDBJ whole genome shotgun (WGS) entry which is preliminary data.</text>
</comment>
<dbReference type="Proteomes" id="UP001597342">
    <property type="component" value="Unassembled WGS sequence"/>
</dbReference>
<feature type="domain" description="Calcium/calmodulin-dependent protein kinase II association-domain" evidence="1">
    <location>
        <begin position="88"/>
        <end position="147"/>
    </location>
</feature>
<protein>
    <recommendedName>
        <fullName evidence="1">Calcium/calmodulin-dependent protein kinase II association-domain domain-containing protein</fullName>
    </recommendedName>
</protein>
<keyword evidence="3" id="KW-1185">Reference proteome</keyword>
<dbReference type="SUPFAM" id="SSF54427">
    <property type="entry name" value="NTF2-like"/>
    <property type="match status" value="1"/>
</dbReference>
<dbReference type="Pfam" id="PF08332">
    <property type="entry name" value="CaMKII_AD"/>
    <property type="match status" value="1"/>
</dbReference>